<dbReference type="OMA" id="PEMWAKG"/>
<dbReference type="STRING" id="554065.E1ZHU6"/>
<accession>E1ZHU6</accession>
<evidence type="ECO:0000256" key="7">
    <source>
        <dbReference type="SAM" id="MobiDB-lite"/>
    </source>
</evidence>
<gene>
    <name evidence="9" type="ORF">CHLNCDRAFT_24652</name>
</gene>
<dbReference type="GO" id="GO:0005615">
    <property type="term" value="C:extracellular space"/>
    <property type="evidence" value="ECO:0007669"/>
    <property type="project" value="TreeGrafter"/>
</dbReference>
<dbReference type="PRINTS" id="PR00723">
    <property type="entry name" value="SUBTILISIN"/>
</dbReference>
<organism evidence="10">
    <name type="scientific">Chlorella variabilis</name>
    <name type="common">Green alga</name>
    <dbReference type="NCBI Taxonomy" id="554065"/>
    <lineage>
        <taxon>Eukaryota</taxon>
        <taxon>Viridiplantae</taxon>
        <taxon>Chlorophyta</taxon>
        <taxon>core chlorophytes</taxon>
        <taxon>Trebouxiophyceae</taxon>
        <taxon>Chlorellales</taxon>
        <taxon>Chlorellaceae</taxon>
        <taxon>Chlorella clade</taxon>
        <taxon>Chlorella</taxon>
    </lineage>
</organism>
<dbReference type="PANTHER" id="PTHR43806">
    <property type="entry name" value="PEPTIDASE S8"/>
    <property type="match status" value="1"/>
</dbReference>
<feature type="active site" description="Charge relay system" evidence="5">
    <location>
        <position position="60"/>
    </location>
</feature>
<evidence type="ECO:0000259" key="8">
    <source>
        <dbReference type="Pfam" id="PF00082"/>
    </source>
</evidence>
<dbReference type="EMBL" id="GL433847">
    <property type="protein sequence ID" value="EFN54522.1"/>
    <property type="molecule type" value="Genomic_DNA"/>
</dbReference>
<sequence>MADARRAQQKAAAARRRQLPEQQQGNPSWNLDRIDQQALPLDRLYHYDATGTGVNVYLLDTGIRFSHQEFRSQAGGTAVRARHGFSVFGDNNSSDCNGHGTHTAATVGGLSYGVAKNVTLWAVRAMDCAGGAKVSAILDAFEWIAGNAIQPAVVSMSVAGDMSPAVNEAARRLVEDHLIPMVVAAGNSQENACLMSPASSPWVLSVAAADDQDRRWAKSNWGPCVDVHGPGVSVLSATDMSDTATQLKTGTSMATPHVTGVVALYLESHPVRCWLPGPPLVVWLHA</sequence>
<reference evidence="9 10" key="1">
    <citation type="journal article" date="2010" name="Plant Cell">
        <title>The Chlorella variabilis NC64A genome reveals adaptation to photosymbiosis, coevolution with viruses, and cryptic sex.</title>
        <authorList>
            <person name="Blanc G."/>
            <person name="Duncan G."/>
            <person name="Agarkova I."/>
            <person name="Borodovsky M."/>
            <person name="Gurnon J."/>
            <person name="Kuo A."/>
            <person name="Lindquist E."/>
            <person name="Lucas S."/>
            <person name="Pangilinan J."/>
            <person name="Polle J."/>
            <person name="Salamov A."/>
            <person name="Terry A."/>
            <person name="Yamada T."/>
            <person name="Dunigan D.D."/>
            <person name="Grigoriev I.V."/>
            <person name="Claverie J.M."/>
            <person name="Van Etten J.L."/>
        </authorList>
    </citation>
    <scope>NUCLEOTIDE SEQUENCE [LARGE SCALE GENOMIC DNA]</scope>
    <source>
        <strain evidence="9 10">NC64A</strain>
    </source>
</reference>
<dbReference type="PANTHER" id="PTHR43806:SF11">
    <property type="entry name" value="CEREVISIN-RELATED"/>
    <property type="match status" value="1"/>
</dbReference>
<feature type="domain" description="Peptidase S8/S53" evidence="8">
    <location>
        <begin position="51"/>
        <end position="270"/>
    </location>
</feature>
<dbReference type="SUPFAM" id="SSF52743">
    <property type="entry name" value="Subtilisin-like"/>
    <property type="match status" value="1"/>
</dbReference>
<dbReference type="Gene3D" id="3.40.50.200">
    <property type="entry name" value="Peptidase S8/S53 domain"/>
    <property type="match status" value="1"/>
</dbReference>
<evidence type="ECO:0000313" key="9">
    <source>
        <dbReference type="EMBL" id="EFN54522.1"/>
    </source>
</evidence>
<dbReference type="InterPro" id="IPR050131">
    <property type="entry name" value="Peptidase_S8_subtilisin-like"/>
</dbReference>
<dbReference type="GO" id="GO:0004252">
    <property type="term" value="F:serine-type endopeptidase activity"/>
    <property type="evidence" value="ECO:0007669"/>
    <property type="project" value="UniProtKB-UniRule"/>
</dbReference>
<evidence type="ECO:0000256" key="6">
    <source>
        <dbReference type="RuleBase" id="RU003355"/>
    </source>
</evidence>
<dbReference type="Proteomes" id="UP000008141">
    <property type="component" value="Unassembled WGS sequence"/>
</dbReference>
<dbReference type="OrthoDB" id="206201at2759"/>
<proteinExistence type="inferred from homology"/>
<keyword evidence="2 5" id="KW-0645">Protease</keyword>
<keyword evidence="4 5" id="KW-0720">Serine protease</keyword>
<dbReference type="FunFam" id="3.40.50.200:FF:000014">
    <property type="entry name" value="Proteinase K"/>
    <property type="match status" value="1"/>
</dbReference>
<dbReference type="PROSITE" id="PS00138">
    <property type="entry name" value="SUBTILASE_SER"/>
    <property type="match status" value="1"/>
</dbReference>
<evidence type="ECO:0000256" key="4">
    <source>
        <dbReference type="ARBA" id="ARBA00022825"/>
    </source>
</evidence>
<dbReference type="InterPro" id="IPR034193">
    <property type="entry name" value="PCSK9_ProteinaseK-like"/>
</dbReference>
<comment type="similarity">
    <text evidence="1 5 6">Belongs to the peptidase S8 family.</text>
</comment>
<feature type="region of interest" description="Disordered" evidence="7">
    <location>
        <begin position="1"/>
        <end position="29"/>
    </location>
</feature>
<feature type="active site" description="Charge relay system" evidence="5">
    <location>
        <position position="99"/>
    </location>
</feature>
<evidence type="ECO:0000256" key="5">
    <source>
        <dbReference type="PROSITE-ProRule" id="PRU01240"/>
    </source>
</evidence>
<feature type="compositionally biased region" description="Polar residues" evidence="7">
    <location>
        <begin position="20"/>
        <end position="29"/>
    </location>
</feature>
<keyword evidence="10" id="KW-1185">Reference proteome</keyword>
<feature type="active site" description="Charge relay system" evidence="5">
    <location>
        <position position="252"/>
    </location>
</feature>
<dbReference type="KEGG" id="cvr:CHLNCDRAFT_24652"/>
<dbReference type="InterPro" id="IPR000209">
    <property type="entry name" value="Peptidase_S8/S53_dom"/>
</dbReference>
<dbReference type="CDD" id="cd04077">
    <property type="entry name" value="Peptidases_S8_PCSK9_ProteinaseK_like"/>
    <property type="match status" value="1"/>
</dbReference>
<evidence type="ECO:0000256" key="3">
    <source>
        <dbReference type="ARBA" id="ARBA00022801"/>
    </source>
</evidence>
<dbReference type="GeneID" id="17354034"/>
<dbReference type="PROSITE" id="PS00136">
    <property type="entry name" value="SUBTILASE_ASP"/>
    <property type="match status" value="1"/>
</dbReference>
<evidence type="ECO:0000256" key="2">
    <source>
        <dbReference type="ARBA" id="ARBA00022670"/>
    </source>
</evidence>
<dbReference type="eggNOG" id="KOG1153">
    <property type="taxonomic scope" value="Eukaryota"/>
</dbReference>
<keyword evidence="3 5" id="KW-0378">Hydrolase</keyword>
<name>E1ZHU6_CHLVA</name>
<dbReference type="AlphaFoldDB" id="E1ZHU6"/>
<dbReference type="RefSeq" id="XP_005846624.1">
    <property type="nucleotide sequence ID" value="XM_005846562.1"/>
</dbReference>
<protein>
    <recommendedName>
        <fullName evidence="8">Peptidase S8/S53 domain-containing protein</fullName>
    </recommendedName>
</protein>
<dbReference type="InParanoid" id="E1ZHU6"/>
<dbReference type="InterPro" id="IPR015500">
    <property type="entry name" value="Peptidase_S8_subtilisin-rel"/>
</dbReference>
<dbReference type="GO" id="GO:0006508">
    <property type="term" value="P:proteolysis"/>
    <property type="evidence" value="ECO:0007669"/>
    <property type="project" value="UniProtKB-KW"/>
</dbReference>
<dbReference type="InterPro" id="IPR023828">
    <property type="entry name" value="Peptidase_S8_Ser-AS"/>
</dbReference>
<dbReference type="Pfam" id="PF00082">
    <property type="entry name" value="Peptidase_S8"/>
    <property type="match status" value="1"/>
</dbReference>
<dbReference type="InterPro" id="IPR036852">
    <property type="entry name" value="Peptidase_S8/S53_dom_sf"/>
</dbReference>
<evidence type="ECO:0000256" key="1">
    <source>
        <dbReference type="ARBA" id="ARBA00011073"/>
    </source>
</evidence>
<evidence type="ECO:0000313" key="10">
    <source>
        <dbReference type="Proteomes" id="UP000008141"/>
    </source>
</evidence>
<dbReference type="PROSITE" id="PS51892">
    <property type="entry name" value="SUBTILASE"/>
    <property type="match status" value="1"/>
</dbReference>
<dbReference type="InterPro" id="IPR023827">
    <property type="entry name" value="Peptidase_S8_Asp-AS"/>
</dbReference>